<evidence type="ECO:0000256" key="1">
    <source>
        <dbReference type="SAM" id="Phobius"/>
    </source>
</evidence>
<organism evidence="2">
    <name type="scientific">Cacopsylla melanoneura</name>
    <dbReference type="NCBI Taxonomy" id="428564"/>
    <lineage>
        <taxon>Eukaryota</taxon>
        <taxon>Metazoa</taxon>
        <taxon>Ecdysozoa</taxon>
        <taxon>Arthropoda</taxon>
        <taxon>Hexapoda</taxon>
        <taxon>Insecta</taxon>
        <taxon>Pterygota</taxon>
        <taxon>Neoptera</taxon>
        <taxon>Paraneoptera</taxon>
        <taxon>Hemiptera</taxon>
        <taxon>Sternorrhyncha</taxon>
        <taxon>Psylloidea</taxon>
        <taxon>Psyllidae</taxon>
        <taxon>Psyllinae</taxon>
        <taxon>Cacopsylla</taxon>
    </lineage>
</organism>
<keyword evidence="1" id="KW-1133">Transmembrane helix</keyword>
<protein>
    <submittedName>
        <fullName evidence="2">Uncharacterized protein</fullName>
    </submittedName>
</protein>
<sequence>MRWVWHRWVSHPPQLLRLDRVYCSILARYQLPHSLTLPLVILILIPQVTTLVVNIPPVITRTVIIPLNPTIIILNLLLLPRKSLSILPKRYQFTFHNPTR</sequence>
<proteinExistence type="predicted"/>
<keyword evidence="1" id="KW-0472">Membrane</keyword>
<feature type="transmembrane region" description="Helical" evidence="1">
    <location>
        <begin position="35"/>
        <end position="53"/>
    </location>
</feature>
<name>A0A8D8XJR6_9HEMI</name>
<accession>A0A8D8XJR6</accession>
<reference evidence="2" key="1">
    <citation type="submission" date="2021-05" db="EMBL/GenBank/DDBJ databases">
        <authorList>
            <person name="Alioto T."/>
            <person name="Alioto T."/>
            <person name="Gomez Garrido J."/>
        </authorList>
    </citation>
    <scope>NUCLEOTIDE SEQUENCE</scope>
</reference>
<evidence type="ECO:0000313" key="2">
    <source>
        <dbReference type="EMBL" id="CAG6697564.1"/>
    </source>
</evidence>
<keyword evidence="1" id="KW-0812">Transmembrane</keyword>
<dbReference type="AlphaFoldDB" id="A0A8D8XJR6"/>
<dbReference type="EMBL" id="HBUF01334069">
    <property type="protein sequence ID" value="CAG6697564.1"/>
    <property type="molecule type" value="Transcribed_RNA"/>
</dbReference>
<feature type="transmembrane region" description="Helical" evidence="1">
    <location>
        <begin position="59"/>
        <end position="79"/>
    </location>
</feature>